<accession>A0A7R9CZS5</accession>
<name>A0A7R9CZS5_TIMPO</name>
<proteinExistence type="predicted"/>
<evidence type="ECO:0008006" key="2">
    <source>
        <dbReference type="Google" id="ProtNLM"/>
    </source>
</evidence>
<dbReference type="GO" id="GO:0061617">
    <property type="term" value="C:MICOS complex"/>
    <property type="evidence" value="ECO:0007669"/>
    <property type="project" value="TreeGrafter"/>
</dbReference>
<dbReference type="AlphaFoldDB" id="A0A7R9CZS5"/>
<dbReference type="PANTHER" id="PTHR21588:SF18">
    <property type="entry name" value="MICOS COMPLEX SUBUNIT MIC19"/>
    <property type="match status" value="1"/>
</dbReference>
<dbReference type="InterPro" id="IPR052632">
    <property type="entry name" value="MICOS_subunit_Mic19"/>
</dbReference>
<dbReference type="GO" id="GO:0007007">
    <property type="term" value="P:inner mitochondrial membrane organization"/>
    <property type="evidence" value="ECO:0007669"/>
    <property type="project" value="TreeGrafter"/>
</dbReference>
<sequence>MDVRKNNRCQAMENEALSPPIIGISDALMKRLNREEEVQTEERTNEVYLKGLDDLWTRRLACMEITHTNRNKLTEKEFYKVVASIEKNFEWLPDSGPVCQSGIKNVIFCYKKFNDESLECRAITRDYVDCMVQARDEVVQNHAALRKKSKVDHKLIFGEDAN</sequence>
<evidence type="ECO:0000313" key="1">
    <source>
        <dbReference type="EMBL" id="CAD7404543.1"/>
    </source>
</evidence>
<gene>
    <name evidence="1" type="ORF">TPSB3V08_LOCUS4548</name>
</gene>
<protein>
    <recommendedName>
        <fullName evidence="2">CHCH domain-containing protein</fullName>
    </recommendedName>
</protein>
<organism evidence="1">
    <name type="scientific">Timema poppense</name>
    <name type="common">Walking stick</name>
    <dbReference type="NCBI Taxonomy" id="170557"/>
    <lineage>
        <taxon>Eukaryota</taxon>
        <taxon>Metazoa</taxon>
        <taxon>Ecdysozoa</taxon>
        <taxon>Arthropoda</taxon>
        <taxon>Hexapoda</taxon>
        <taxon>Insecta</taxon>
        <taxon>Pterygota</taxon>
        <taxon>Neoptera</taxon>
        <taxon>Polyneoptera</taxon>
        <taxon>Phasmatodea</taxon>
        <taxon>Timematodea</taxon>
        <taxon>Timematoidea</taxon>
        <taxon>Timematidae</taxon>
        <taxon>Timema</taxon>
    </lineage>
</organism>
<dbReference type="PANTHER" id="PTHR21588">
    <property type="entry name" value="COILED-COIL-HELIX-COILED-COIL-HELIX DOMAIN CONTAINING 6"/>
    <property type="match status" value="1"/>
</dbReference>
<reference evidence="1" key="1">
    <citation type="submission" date="2020-11" db="EMBL/GenBank/DDBJ databases">
        <authorList>
            <person name="Tran Van P."/>
        </authorList>
    </citation>
    <scope>NUCLEOTIDE SEQUENCE</scope>
</reference>
<dbReference type="EMBL" id="OD002206">
    <property type="protein sequence ID" value="CAD7404543.1"/>
    <property type="molecule type" value="Genomic_DNA"/>
</dbReference>